<feature type="transmembrane region" description="Helical" evidence="1">
    <location>
        <begin position="87"/>
        <end position="103"/>
    </location>
</feature>
<keyword evidence="1" id="KW-1133">Transmembrane helix</keyword>
<evidence type="ECO:0000313" key="2">
    <source>
        <dbReference type="EMBL" id="PHQ31270.1"/>
    </source>
</evidence>
<organism evidence="2 3">
    <name type="scientific">Leeuwenhoekiella nanhaiensis</name>
    <dbReference type="NCBI Taxonomy" id="1655491"/>
    <lineage>
        <taxon>Bacteria</taxon>
        <taxon>Pseudomonadati</taxon>
        <taxon>Bacteroidota</taxon>
        <taxon>Flavobacteriia</taxon>
        <taxon>Flavobacteriales</taxon>
        <taxon>Flavobacteriaceae</taxon>
        <taxon>Leeuwenhoekiella</taxon>
    </lineage>
</organism>
<dbReference type="EMBL" id="NQXA01000001">
    <property type="protein sequence ID" value="PHQ31270.1"/>
    <property type="molecule type" value="Genomic_DNA"/>
</dbReference>
<dbReference type="AlphaFoldDB" id="A0A2G1VXD1"/>
<sequence length="239" mass="27392">MKGISIKNSERFKTLAGICAVLILINVLAVFFFSAYLSRTVRFVGSTILISYFLVVFPQQRNKVLLVLGAFWLRDIAAIFYEEDSNTLGYFIFGAIAYLGMFFRQLKSLLRFKIITPSITITGVVVLACFGLLYSLESILDEGEYEHSLIYYYYFLGISIVFSILLAIYYYYRIGGLRALLFSFAVFSFTISDIAAYLGIYQENYSFFLVTRIFYFAGLLMLMNFSLSQDADRDESLPE</sequence>
<feature type="transmembrane region" description="Helical" evidence="1">
    <location>
        <begin position="40"/>
        <end position="57"/>
    </location>
</feature>
<feature type="transmembrane region" description="Helical" evidence="1">
    <location>
        <begin position="179"/>
        <end position="200"/>
    </location>
</feature>
<accession>A0A2G1VXD1</accession>
<comment type="caution">
    <text evidence="2">The sequence shown here is derived from an EMBL/GenBank/DDBJ whole genome shotgun (WGS) entry which is preliminary data.</text>
</comment>
<feature type="transmembrane region" description="Helical" evidence="1">
    <location>
        <begin position="12"/>
        <end position="34"/>
    </location>
</feature>
<dbReference type="RefSeq" id="WP_099644811.1">
    <property type="nucleotide sequence ID" value="NZ_KZ319287.1"/>
</dbReference>
<feature type="transmembrane region" description="Helical" evidence="1">
    <location>
        <begin position="115"/>
        <end position="136"/>
    </location>
</feature>
<dbReference type="Proteomes" id="UP000229433">
    <property type="component" value="Unassembled WGS sequence"/>
</dbReference>
<dbReference type="OrthoDB" id="1441259at2"/>
<evidence type="ECO:0000313" key="3">
    <source>
        <dbReference type="Proteomes" id="UP000229433"/>
    </source>
</evidence>
<keyword evidence="1" id="KW-0472">Membrane</keyword>
<reference evidence="2 3" key="1">
    <citation type="submission" date="2017-08" db="EMBL/GenBank/DDBJ databases">
        <title>The whole genome shortgun sequences of strain Leeuwenhoekiella nanhaiensis G18 from the South China Sea.</title>
        <authorList>
            <person name="Liu Q."/>
        </authorList>
    </citation>
    <scope>NUCLEOTIDE SEQUENCE [LARGE SCALE GENOMIC DNA]</scope>
    <source>
        <strain evidence="2 3">G18</strain>
    </source>
</reference>
<protein>
    <recommendedName>
        <fullName evidence="4">YhhN-like protein</fullName>
    </recommendedName>
</protein>
<feature type="transmembrane region" description="Helical" evidence="1">
    <location>
        <begin position="151"/>
        <end position="172"/>
    </location>
</feature>
<feature type="transmembrane region" description="Helical" evidence="1">
    <location>
        <begin position="64"/>
        <end position="81"/>
    </location>
</feature>
<proteinExistence type="predicted"/>
<keyword evidence="3" id="KW-1185">Reference proteome</keyword>
<keyword evidence="1" id="KW-0812">Transmembrane</keyword>
<evidence type="ECO:0000256" key="1">
    <source>
        <dbReference type="SAM" id="Phobius"/>
    </source>
</evidence>
<name>A0A2G1VXD1_9FLAO</name>
<feature type="transmembrane region" description="Helical" evidence="1">
    <location>
        <begin position="206"/>
        <end position="227"/>
    </location>
</feature>
<gene>
    <name evidence="2" type="ORF">CJ305_03385</name>
</gene>
<evidence type="ECO:0008006" key="4">
    <source>
        <dbReference type="Google" id="ProtNLM"/>
    </source>
</evidence>